<comment type="caution">
    <text evidence="5">The sequence shown here is derived from an EMBL/GenBank/DDBJ whole genome shotgun (WGS) entry which is preliminary data.</text>
</comment>
<reference evidence="5" key="1">
    <citation type="submission" date="2023-05" db="EMBL/GenBank/DDBJ databases">
        <authorList>
            <person name="Stuckert A."/>
        </authorList>
    </citation>
    <scope>NUCLEOTIDE SEQUENCE</scope>
</reference>
<keyword evidence="3" id="KW-0862">Zinc</keyword>
<evidence type="ECO:0000256" key="2">
    <source>
        <dbReference type="ARBA" id="ARBA00022771"/>
    </source>
</evidence>
<sequence>QRLKELKQREFSRNVASKLRRNERKQKKYLQRLHRLNDHKRQTNCAPGSGPMFKSTTVTVHDHVHGNLQSTIVHSVERETPQIASITNLHNSTNMASILLSSSESSENSNQNFHNQIQKDKKQKISFSFAFRKRTPIKLEASAAVFYDFNKDISGGHGLTKRSRFLPASFSVQSSLPIEGSSCPNDDQKSISACEKQSPRRRHASQDTNQKEMDETELTTFSAPDVCNLKVPLDCNVQAQPVNSDIFLQSNEKGDKYISENEELAVEWHKSKTGEGTQLHCDEHSFLVQSVENTMQKEEMTACDLACDSSKCNKNPTDSLSIDDGTLENKNMSPIRPNKDFLPVQSKNGSKIFQWPSEMMMYTCTQPSISYSCNPLHFDFRLSKEKKVQAACLNNSLPTQTKQYYCSNSSNTKYNTQLGYDSFTNEDGKDPCQQRAKTQNSLKCYNLICSFKEDQKHNISKYLLDKDFDSNINQRSKSNRKSSTRKRRNCKYRERVRTSKC</sequence>
<evidence type="ECO:0000256" key="1">
    <source>
        <dbReference type="ARBA" id="ARBA00022723"/>
    </source>
</evidence>
<proteinExistence type="predicted"/>
<keyword evidence="1" id="KW-0479">Metal-binding</keyword>
<organism evidence="5 6">
    <name type="scientific">Staurois parvus</name>
    <dbReference type="NCBI Taxonomy" id="386267"/>
    <lineage>
        <taxon>Eukaryota</taxon>
        <taxon>Metazoa</taxon>
        <taxon>Chordata</taxon>
        <taxon>Craniata</taxon>
        <taxon>Vertebrata</taxon>
        <taxon>Euteleostomi</taxon>
        <taxon>Amphibia</taxon>
        <taxon>Batrachia</taxon>
        <taxon>Anura</taxon>
        <taxon>Neobatrachia</taxon>
        <taxon>Ranoidea</taxon>
        <taxon>Ranidae</taxon>
        <taxon>Staurois</taxon>
    </lineage>
</organism>
<dbReference type="InterPro" id="IPR052445">
    <property type="entry name" value="ZnF-G_patch_domain"/>
</dbReference>
<evidence type="ECO:0000256" key="4">
    <source>
        <dbReference type="SAM" id="MobiDB-lite"/>
    </source>
</evidence>
<dbReference type="Proteomes" id="UP001162483">
    <property type="component" value="Unassembled WGS sequence"/>
</dbReference>
<accession>A0ABN9BCI9</accession>
<evidence type="ECO:0000313" key="6">
    <source>
        <dbReference type="Proteomes" id="UP001162483"/>
    </source>
</evidence>
<keyword evidence="6" id="KW-1185">Reference proteome</keyword>
<keyword evidence="2" id="KW-0863">Zinc-finger</keyword>
<dbReference type="EMBL" id="CATNWA010003425">
    <property type="protein sequence ID" value="CAI9545309.1"/>
    <property type="molecule type" value="Genomic_DNA"/>
</dbReference>
<dbReference type="PANTHER" id="PTHR17614">
    <property type="entry name" value="ZINC FINGER-CONTAINING"/>
    <property type="match status" value="1"/>
</dbReference>
<feature type="non-terminal residue" evidence="5">
    <location>
        <position position="501"/>
    </location>
</feature>
<feature type="non-terminal residue" evidence="5">
    <location>
        <position position="1"/>
    </location>
</feature>
<evidence type="ECO:0000313" key="5">
    <source>
        <dbReference type="EMBL" id="CAI9545309.1"/>
    </source>
</evidence>
<protein>
    <submittedName>
        <fullName evidence="5">Uncharacterized protein</fullName>
    </submittedName>
</protein>
<dbReference type="PANTHER" id="PTHR17614:SF13">
    <property type="entry name" value="ZINC FINGER PROTEIN 804A"/>
    <property type="match status" value="1"/>
</dbReference>
<feature type="region of interest" description="Disordered" evidence="4">
    <location>
        <begin position="178"/>
        <end position="217"/>
    </location>
</feature>
<name>A0ABN9BCI9_9NEOB</name>
<gene>
    <name evidence="5" type="ORF">SPARVUS_LOCUS2638572</name>
</gene>
<evidence type="ECO:0000256" key="3">
    <source>
        <dbReference type="ARBA" id="ARBA00022833"/>
    </source>
</evidence>